<keyword evidence="4" id="KW-1185">Reference proteome</keyword>
<feature type="region of interest" description="Disordered" evidence="1">
    <location>
        <begin position="28"/>
        <end position="49"/>
    </location>
</feature>
<gene>
    <name evidence="3" type="ORF">FIE12Z_874</name>
</gene>
<feature type="chain" id="PRO_5017356942" evidence="2">
    <location>
        <begin position="19"/>
        <end position="191"/>
    </location>
</feature>
<feature type="compositionally biased region" description="Low complexity" evidence="1">
    <location>
        <begin position="127"/>
        <end position="146"/>
    </location>
</feature>
<keyword evidence="2" id="KW-0732">Signal</keyword>
<feature type="signal peptide" evidence="2">
    <location>
        <begin position="1"/>
        <end position="18"/>
    </location>
</feature>
<sequence>MKTTQTLPLAMMLSGVIAGEEFPSMPGMKGEGMSAPAKPPPSTAMGGMGGGMGANCPPAVPVTVTEPVYITVTECPVAPPPGGPTPPPPAGGESPPPPSGGESPPPPSGGESPPPPSGGESHPPPSGGESSPPAPEETAPSTTPEEPIVPPPPSGPSETPVGPPAVPVAAGNKATWSLGALVMAGAVALAL</sequence>
<dbReference type="Proteomes" id="UP000265631">
    <property type="component" value="Unassembled WGS sequence"/>
</dbReference>
<proteinExistence type="predicted"/>
<feature type="compositionally biased region" description="Pro residues" evidence="1">
    <location>
        <begin position="77"/>
        <end position="126"/>
    </location>
</feature>
<evidence type="ECO:0000313" key="3">
    <source>
        <dbReference type="EMBL" id="RFN54845.1"/>
    </source>
</evidence>
<comment type="caution">
    <text evidence="3">The sequence shown here is derived from an EMBL/GenBank/DDBJ whole genome shotgun (WGS) entry which is preliminary data.</text>
</comment>
<organism evidence="3 4">
    <name type="scientific">Fusarium flagelliforme</name>
    <dbReference type="NCBI Taxonomy" id="2675880"/>
    <lineage>
        <taxon>Eukaryota</taxon>
        <taxon>Fungi</taxon>
        <taxon>Dikarya</taxon>
        <taxon>Ascomycota</taxon>
        <taxon>Pezizomycotina</taxon>
        <taxon>Sordariomycetes</taxon>
        <taxon>Hypocreomycetidae</taxon>
        <taxon>Hypocreales</taxon>
        <taxon>Nectriaceae</taxon>
        <taxon>Fusarium</taxon>
        <taxon>Fusarium incarnatum-equiseti species complex</taxon>
    </lineage>
</organism>
<dbReference type="STRING" id="2594813.A0A395N4B5"/>
<evidence type="ECO:0000313" key="4">
    <source>
        <dbReference type="Proteomes" id="UP000265631"/>
    </source>
</evidence>
<dbReference type="PRINTS" id="PR01217">
    <property type="entry name" value="PRICHEXTENSN"/>
</dbReference>
<feature type="region of interest" description="Disordered" evidence="1">
    <location>
        <begin position="76"/>
        <end position="169"/>
    </location>
</feature>
<dbReference type="AlphaFoldDB" id="A0A395N4B5"/>
<dbReference type="EMBL" id="PXXK01000015">
    <property type="protein sequence ID" value="RFN54845.1"/>
    <property type="molecule type" value="Genomic_DNA"/>
</dbReference>
<reference evidence="3 4" key="1">
    <citation type="journal article" date="2018" name="PLoS Pathog.">
        <title>Evolution of structural diversity of trichothecenes, a family of toxins produced by plant pathogenic and entomopathogenic fungi.</title>
        <authorList>
            <person name="Proctor R.H."/>
            <person name="McCormick S.P."/>
            <person name="Kim H.S."/>
            <person name="Cardoza R.E."/>
            <person name="Stanley A.M."/>
            <person name="Lindo L."/>
            <person name="Kelly A."/>
            <person name="Brown D.W."/>
            <person name="Lee T."/>
            <person name="Vaughan M.M."/>
            <person name="Alexander N.J."/>
            <person name="Busman M."/>
            <person name="Gutierrez S."/>
        </authorList>
    </citation>
    <scope>NUCLEOTIDE SEQUENCE [LARGE SCALE GENOMIC DNA]</scope>
    <source>
        <strain evidence="3 4">NRRL 13405</strain>
    </source>
</reference>
<accession>A0A395N4B5</accession>
<feature type="compositionally biased region" description="Pro residues" evidence="1">
    <location>
        <begin position="147"/>
        <end position="166"/>
    </location>
</feature>
<name>A0A395N4B5_9HYPO</name>
<protein>
    <submittedName>
        <fullName evidence="3">Uncharacterized protein</fullName>
    </submittedName>
</protein>
<evidence type="ECO:0000256" key="2">
    <source>
        <dbReference type="SAM" id="SignalP"/>
    </source>
</evidence>
<evidence type="ECO:0000256" key="1">
    <source>
        <dbReference type="SAM" id="MobiDB-lite"/>
    </source>
</evidence>